<feature type="compositionally biased region" description="Low complexity" evidence="3">
    <location>
        <begin position="69"/>
        <end position="83"/>
    </location>
</feature>
<reference evidence="6" key="2">
    <citation type="journal article" date="2013" name="G3 (Bethesda)">
        <title>Genomes of Ashbya fungi isolated from insects reveal four mating-type loci, numerous translocations, lack of transposons, and distinct gene duplications.</title>
        <authorList>
            <person name="Dietrich F.S."/>
            <person name="Voegeli S."/>
            <person name="Kuo S."/>
            <person name="Philippsen P."/>
        </authorList>
    </citation>
    <scope>GENOME REANNOTATION</scope>
    <source>
        <strain evidence="6">ATCC 10895 / CBS 109.51 / FGSC 9923 / NRRL Y-1056</strain>
    </source>
</reference>
<dbReference type="InterPro" id="IPR036361">
    <property type="entry name" value="SAP_dom_sf"/>
</dbReference>
<keyword evidence="1" id="KW-0597">Phosphoprotein</keyword>
<dbReference type="GeneID" id="4620169"/>
<protein>
    <submittedName>
        <fullName evidence="5">ADL069Wp</fullName>
    </submittedName>
</protein>
<dbReference type="OrthoDB" id="445357at2759"/>
<dbReference type="InterPro" id="IPR040746">
    <property type="entry name" value="THO1_MOS11_C"/>
</dbReference>
<organism evidence="5 6">
    <name type="scientific">Eremothecium gossypii (strain ATCC 10895 / CBS 109.51 / FGSC 9923 / NRRL Y-1056)</name>
    <name type="common">Yeast</name>
    <name type="synonym">Ashbya gossypii</name>
    <dbReference type="NCBI Taxonomy" id="284811"/>
    <lineage>
        <taxon>Eukaryota</taxon>
        <taxon>Fungi</taxon>
        <taxon>Dikarya</taxon>
        <taxon>Ascomycota</taxon>
        <taxon>Saccharomycotina</taxon>
        <taxon>Saccharomycetes</taxon>
        <taxon>Saccharomycetales</taxon>
        <taxon>Saccharomycetaceae</taxon>
        <taxon>Eremothecium</taxon>
    </lineage>
</organism>
<evidence type="ECO:0000256" key="1">
    <source>
        <dbReference type="ARBA" id="ARBA00022553"/>
    </source>
</evidence>
<dbReference type="PROSITE" id="PS50800">
    <property type="entry name" value="SAP"/>
    <property type="match status" value="1"/>
</dbReference>
<evidence type="ECO:0000259" key="4">
    <source>
        <dbReference type="PROSITE" id="PS50800"/>
    </source>
</evidence>
<feature type="compositionally biased region" description="Low complexity" evidence="3">
    <location>
        <begin position="92"/>
        <end position="116"/>
    </location>
</feature>
<feature type="region of interest" description="Disordered" evidence="3">
    <location>
        <begin position="1"/>
        <end position="23"/>
    </location>
</feature>
<accession>Q75AJ6</accession>
<dbReference type="PANTHER" id="PTHR46551">
    <property type="entry name" value="SAP DOMAIN-CONTAINING RIBONUCLEOPROTEIN"/>
    <property type="match status" value="1"/>
</dbReference>
<dbReference type="RefSeq" id="NP_984027.1">
    <property type="nucleotide sequence ID" value="NM_209380.1"/>
</dbReference>
<proteinExistence type="inferred from homology"/>
<dbReference type="SUPFAM" id="SSF68906">
    <property type="entry name" value="SAP domain"/>
    <property type="match status" value="1"/>
</dbReference>
<dbReference type="eggNOG" id="ENOG502SARN">
    <property type="taxonomic scope" value="Eukaryota"/>
</dbReference>
<dbReference type="Gene3D" id="1.10.720.30">
    <property type="entry name" value="SAP domain"/>
    <property type="match status" value="1"/>
</dbReference>
<sequence>MDIDHVASAARKAGATDATGWPWLANRQSHDEMTDYASMTVAQLKDVLKERELPTQGLKAALVERLQQADATAAEPTDATTRPAAEEHTPEAAEPAATPAEAEAPVAEQRAAAEPRTLSPEEMKQAAVAHLSKKLHRARKFGEDDAAVGALQKQLARLEKFGLDLTTQLAQELGFGRGPAAAVGKHAFHRRRGYHQGKKFKAQRR</sequence>
<dbReference type="Pfam" id="PF02037">
    <property type="entry name" value="SAP"/>
    <property type="match status" value="1"/>
</dbReference>
<dbReference type="Proteomes" id="UP000000591">
    <property type="component" value="Chromosome IV"/>
</dbReference>
<dbReference type="InParanoid" id="Q75AJ6"/>
<dbReference type="AlphaFoldDB" id="Q75AJ6"/>
<evidence type="ECO:0000313" key="5">
    <source>
        <dbReference type="EMBL" id="AAS51851.1"/>
    </source>
</evidence>
<dbReference type="STRING" id="284811.Q75AJ6"/>
<dbReference type="EMBL" id="AE016817">
    <property type="protein sequence ID" value="AAS51851.1"/>
    <property type="molecule type" value="Genomic_DNA"/>
</dbReference>
<gene>
    <name evidence="5" type="ORF">AGOS_ADL069W</name>
</gene>
<dbReference type="Pfam" id="PF18592">
    <property type="entry name" value="Tho1_MOS11_C"/>
    <property type="match status" value="1"/>
</dbReference>
<evidence type="ECO:0000313" key="6">
    <source>
        <dbReference type="Proteomes" id="UP000000591"/>
    </source>
</evidence>
<dbReference type="GO" id="GO:0016973">
    <property type="term" value="P:poly(A)+ mRNA export from nucleus"/>
    <property type="evidence" value="ECO:0000318"/>
    <property type="project" value="GO_Central"/>
</dbReference>
<name>Q75AJ6_EREGS</name>
<dbReference type="GO" id="GO:0005634">
    <property type="term" value="C:nucleus"/>
    <property type="evidence" value="ECO:0000318"/>
    <property type="project" value="GO_Central"/>
</dbReference>
<reference evidence="5 6" key="1">
    <citation type="journal article" date="2004" name="Science">
        <title>The Ashbya gossypii genome as a tool for mapping the ancient Saccharomyces cerevisiae genome.</title>
        <authorList>
            <person name="Dietrich F.S."/>
            <person name="Voegeli S."/>
            <person name="Brachat S."/>
            <person name="Lerch A."/>
            <person name="Gates K."/>
            <person name="Steiner S."/>
            <person name="Mohr C."/>
            <person name="Pohlmann R."/>
            <person name="Luedi P."/>
            <person name="Choi S."/>
            <person name="Wing R.A."/>
            <person name="Flavier A."/>
            <person name="Gaffney T.D."/>
            <person name="Philippsen P."/>
        </authorList>
    </citation>
    <scope>NUCLEOTIDE SEQUENCE [LARGE SCALE GENOMIC DNA]</scope>
    <source>
        <strain evidence="6">ATCC 10895 / CBS 109.51 / FGSC 9923 / NRRL Y-1056</strain>
    </source>
</reference>
<keyword evidence="6" id="KW-1185">Reference proteome</keyword>
<dbReference type="InterPro" id="IPR052240">
    <property type="entry name" value="SAP_domain_ribonucleoprotein"/>
</dbReference>
<feature type="region of interest" description="Disordered" evidence="3">
    <location>
        <begin position="186"/>
        <end position="205"/>
    </location>
</feature>
<dbReference type="PANTHER" id="PTHR46551:SF1">
    <property type="entry name" value="SAP DOMAIN-CONTAINING RIBONUCLEOPROTEIN"/>
    <property type="match status" value="1"/>
</dbReference>
<evidence type="ECO:0000256" key="3">
    <source>
        <dbReference type="SAM" id="MobiDB-lite"/>
    </source>
</evidence>
<feature type="region of interest" description="Disordered" evidence="3">
    <location>
        <begin position="68"/>
        <end position="130"/>
    </location>
</feature>
<dbReference type="InterPro" id="IPR003034">
    <property type="entry name" value="SAP_dom"/>
</dbReference>
<evidence type="ECO:0000256" key="2">
    <source>
        <dbReference type="ARBA" id="ARBA00046328"/>
    </source>
</evidence>
<dbReference type="KEGG" id="ago:AGOS_ADL069W"/>
<dbReference type="OMA" id="WSEKDNA"/>
<dbReference type="SMART" id="SM00513">
    <property type="entry name" value="SAP"/>
    <property type="match status" value="1"/>
</dbReference>
<comment type="similarity">
    <text evidence="2">Belongs to the SAP domain-containing ribonucleoprotein family.</text>
</comment>
<dbReference type="HOGENOM" id="CLU_088651_0_0_1"/>
<dbReference type="FunCoup" id="Q75AJ6">
    <property type="interactions" value="41"/>
</dbReference>
<feature type="domain" description="SAP" evidence="4">
    <location>
        <begin position="36"/>
        <end position="70"/>
    </location>
</feature>